<dbReference type="InterPro" id="IPR007968">
    <property type="entry name" value="Tobacco_rattle_virus_16kDa"/>
</dbReference>
<name>A9EEZ4_9VIRU</name>
<sequence>MTSASIWTLRQGDYPKGSMLIRRRVKNSVLTGKGGYVDLDGNVAVGTGWRWEIDFSDLRKLRFSFDSSVTVLGHETCSIGHANKLRKQVADMVGVTRRRAENNCGWFVCIIINDFTFDVYNCCGRSHLEKCRKRFEARNREIWKQIERVRAEKAFTTVKKSRNSKPSKKIFKEREDFGTPKRFLRDDVPFGIDQLFAF</sequence>
<protein>
    <submittedName>
        <fullName evidence="1">16K protein</fullName>
    </submittedName>
</protein>
<organism evidence="1">
    <name type="scientific">Tobacco rattle virus</name>
    <dbReference type="NCBI Taxonomy" id="12295"/>
    <lineage>
        <taxon>Viruses</taxon>
        <taxon>Riboviria</taxon>
        <taxon>Orthornavirae</taxon>
        <taxon>Kitrinoviricota</taxon>
        <taxon>Alsuviricetes</taxon>
        <taxon>Martellivirales</taxon>
        <taxon>Virgaviridae</taxon>
        <taxon>Tobravirus</taxon>
        <taxon>Tobravirus tabaci</taxon>
    </lineage>
</organism>
<evidence type="ECO:0000313" key="1">
    <source>
        <dbReference type="EMBL" id="BAF93932.1"/>
    </source>
</evidence>
<accession>A9EEZ4</accession>
<dbReference type="Pfam" id="PF05304">
    <property type="entry name" value="DUF728"/>
    <property type="match status" value="1"/>
</dbReference>
<dbReference type="EMBL" id="AB369280">
    <property type="protein sequence ID" value="BAF93932.1"/>
    <property type="molecule type" value="Genomic_RNA"/>
</dbReference>
<proteinExistence type="predicted"/>
<reference evidence="1" key="1">
    <citation type="submission" date="2007-11" db="EMBL/GenBank/DDBJ databases">
        <title>Molecular characterization of papaya ringspot virus in Korea.</title>
        <authorList>
            <person name="Choi S."/>
            <person name="Sohn S."/>
            <person name="Park J."/>
            <person name="Kim K."/>
            <person name="Lee S."/>
            <person name="Ryu K."/>
            <person name="Choi J."/>
        </authorList>
    </citation>
    <scope>NUCLEOTIDE SEQUENCE</scope>
</reference>